<evidence type="ECO:0000259" key="2">
    <source>
        <dbReference type="Pfam" id="PF05970"/>
    </source>
</evidence>
<dbReference type="GO" id="GO:0006310">
    <property type="term" value="P:DNA recombination"/>
    <property type="evidence" value="ECO:0007669"/>
    <property type="project" value="UniProtKB-KW"/>
</dbReference>
<keyword evidence="1" id="KW-0067">ATP-binding</keyword>
<dbReference type="GO" id="GO:0043139">
    <property type="term" value="F:5'-3' DNA helicase activity"/>
    <property type="evidence" value="ECO:0007669"/>
    <property type="project" value="UniProtKB-EC"/>
</dbReference>
<dbReference type="CDD" id="cd18809">
    <property type="entry name" value="SF1_C_RecD"/>
    <property type="match status" value="1"/>
</dbReference>
<evidence type="ECO:0000313" key="3">
    <source>
        <dbReference type="EMBL" id="KAL0291749.1"/>
    </source>
</evidence>
<keyword evidence="1" id="KW-0347">Helicase</keyword>
<keyword evidence="1" id="KW-0547">Nucleotide-binding</keyword>
<keyword evidence="1" id="KW-0227">DNA damage</keyword>
<sequence>MNFFNSDKFTKEYNHERNIEVSEADLLSIDRLNDDQMRAFKIITEKIYSSSSGTYFIDGPGGSGKTFLYRALLADVRSKGYIALAVATSGVAAALLPGGRTTHSRFKIPIDIDGKTKCEMKHFVSLDKTRDPSQQGLCNGTRLICRGLGEKVIHAEIATAQGQTLDFVGVYLREPVFSHGQLYVALSRAKTGNSVKGTKVQAVIYSPDMSLMEDVLQLQETYYISNAKVTFVEPKYRMVPNMYQWIISRTTVIRRVIDDSLPKELGAPEFKKFVDIPLFLGSNSLIDVLAIVVDKLEQRSINTKYGMSTIQEFVIVNDERKPMILTLWNEVVSTEGAAILAAADKMPIIAATRLHVTDYHEVPQAIIPSSNIPRDSFSSVANVITNNVNKKLDCDAINKHLNGRRFIVQIKKKTVDTHYGIGYHYNVSSLIEEDVDQLPKVRVEECSSSHSYVADLSTAGADNDLNVAATSINAHLLQSSNDSQDVASSSISPPK</sequence>
<dbReference type="Pfam" id="PF05970">
    <property type="entry name" value="PIF1"/>
    <property type="match status" value="1"/>
</dbReference>
<dbReference type="EMBL" id="JACGWM010001554">
    <property type="protein sequence ID" value="KAL0291749.1"/>
    <property type="molecule type" value="Genomic_DNA"/>
</dbReference>
<keyword evidence="1" id="KW-0234">DNA repair</keyword>
<dbReference type="PANTHER" id="PTHR10492">
    <property type="match status" value="1"/>
</dbReference>
<dbReference type="Gene3D" id="2.40.50.140">
    <property type="entry name" value="Nucleic acid-binding proteins"/>
    <property type="match status" value="2"/>
</dbReference>
<reference evidence="3" key="1">
    <citation type="submission" date="2020-06" db="EMBL/GenBank/DDBJ databases">
        <authorList>
            <person name="Li T."/>
            <person name="Hu X."/>
            <person name="Zhang T."/>
            <person name="Song X."/>
            <person name="Zhang H."/>
            <person name="Dai N."/>
            <person name="Sheng W."/>
            <person name="Hou X."/>
            <person name="Wei L."/>
        </authorList>
    </citation>
    <scope>NUCLEOTIDE SEQUENCE</scope>
    <source>
        <strain evidence="3">KEN8</strain>
        <tissue evidence="3">Leaf</tissue>
    </source>
</reference>
<organism evidence="3">
    <name type="scientific">Sesamum calycinum</name>
    <dbReference type="NCBI Taxonomy" id="2727403"/>
    <lineage>
        <taxon>Eukaryota</taxon>
        <taxon>Viridiplantae</taxon>
        <taxon>Streptophyta</taxon>
        <taxon>Embryophyta</taxon>
        <taxon>Tracheophyta</taxon>
        <taxon>Spermatophyta</taxon>
        <taxon>Magnoliopsida</taxon>
        <taxon>eudicotyledons</taxon>
        <taxon>Gunneridae</taxon>
        <taxon>Pentapetalae</taxon>
        <taxon>asterids</taxon>
        <taxon>lamiids</taxon>
        <taxon>Lamiales</taxon>
        <taxon>Pedaliaceae</taxon>
        <taxon>Sesamum</taxon>
    </lineage>
</organism>
<dbReference type="InterPro" id="IPR010285">
    <property type="entry name" value="DNA_helicase_pif1-like_DEAD"/>
</dbReference>
<reference evidence="3" key="2">
    <citation type="journal article" date="2024" name="Plant">
        <title>Genomic evolution and insights into agronomic trait innovations of Sesamum species.</title>
        <authorList>
            <person name="Miao H."/>
            <person name="Wang L."/>
            <person name="Qu L."/>
            <person name="Liu H."/>
            <person name="Sun Y."/>
            <person name="Le M."/>
            <person name="Wang Q."/>
            <person name="Wei S."/>
            <person name="Zheng Y."/>
            <person name="Lin W."/>
            <person name="Duan Y."/>
            <person name="Cao H."/>
            <person name="Xiong S."/>
            <person name="Wang X."/>
            <person name="Wei L."/>
            <person name="Li C."/>
            <person name="Ma Q."/>
            <person name="Ju M."/>
            <person name="Zhao R."/>
            <person name="Li G."/>
            <person name="Mu C."/>
            <person name="Tian Q."/>
            <person name="Mei H."/>
            <person name="Zhang T."/>
            <person name="Gao T."/>
            <person name="Zhang H."/>
        </authorList>
    </citation>
    <scope>NUCLEOTIDE SEQUENCE</scope>
    <source>
        <strain evidence="3">KEN8</strain>
    </source>
</reference>
<comment type="similarity">
    <text evidence="1">Belongs to the helicase family.</text>
</comment>
<dbReference type="EC" id="5.6.2.3" evidence="1"/>
<proteinExistence type="inferred from homology"/>
<comment type="catalytic activity">
    <reaction evidence="1">
        <text>ATP + H2O = ADP + phosphate + H(+)</text>
        <dbReference type="Rhea" id="RHEA:13065"/>
        <dbReference type="ChEBI" id="CHEBI:15377"/>
        <dbReference type="ChEBI" id="CHEBI:15378"/>
        <dbReference type="ChEBI" id="CHEBI:30616"/>
        <dbReference type="ChEBI" id="CHEBI:43474"/>
        <dbReference type="ChEBI" id="CHEBI:456216"/>
        <dbReference type="EC" id="5.6.2.3"/>
    </reaction>
</comment>
<dbReference type="AlphaFoldDB" id="A0AAW2JAG7"/>
<dbReference type="GO" id="GO:0016787">
    <property type="term" value="F:hydrolase activity"/>
    <property type="evidence" value="ECO:0007669"/>
    <property type="project" value="UniProtKB-KW"/>
</dbReference>
<keyword evidence="1" id="KW-0233">DNA recombination</keyword>
<dbReference type="SUPFAM" id="SSF52540">
    <property type="entry name" value="P-loop containing nucleoside triphosphate hydrolases"/>
    <property type="match status" value="2"/>
</dbReference>
<comment type="cofactor">
    <cofactor evidence="1">
        <name>Mg(2+)</name>
        <dbReference type="ChEBI" id="CHEBI:18420"/>
    </cofactor>
</comment>
<protein>
    <recommendedName>
        <fullName evidence="1">ATP-dependent DNA helicase</fullName>
        <ecNumber evidence="1">5.6.2.3</ecNumber>
    </recommendedName>
</protein>
<feature type="domain" description="DNA helicase Pif1-like DEAD-box helicase" evidence="2">
    <location>
        <begin position="32"/>
        <end position="122"/>
    </location>
</feature>
<dbReference type="GO" id="GO:0000723">
    <property type="term" value="P:telomere maintenance"/>
    <property type="evidence" value="ECO:0007669"/>
    <property type="project" value="InterPro"/>
</dbReference>
<accession>A0AAW2JAG7</accession>
<dbReference type="InterPro" id="IPR027417">
    <property type="entry name" value="P-loop_NTPase"/>
</dbReference>
<dbReference type="GO" id="GO:0006281">
    <property type="term" value="P:DNA repair"/>
    <property type="evidence" value="ECO:0007669"/>
    <property type="project" value="UniProtKB-KW"/>
</dbReference>
<dbReference type="PANTHER" id="PTHR10492:SF100">
    <property type="entry name" value="ATP-DEPENDENT DNA HELICASE"/>
    <property type="match status" value="1"/>
</dbReference>
<keyword evidence="1" id="KW-0378">Hydrolase</keyword>
<evidence type="ECO:0000256" key="1">
    <source>
        <dbReference type="RuleBase" id="RU363044"/>
    </source>
</evidence>
<dbReference type="Gene3D" id="3.40.50.300">
    <property type="entry name" value="P-loop containing nucleotide triphosphate hydrolases"/>
    <property type="match status" value="1"/>
</dbReference>
<comment type="caution">
    <text evidence="3">The sequence shown here is derived from an EMBL/GenBank/DDBJ whole genome shotgun (WGS) entry which is preliminary data.</text>
</comment>
<gene>
    <name evidence="3" type="ORF">Scaly_2621600</name>
</gene>
<name>A0AAW2JAG7_9LAMI</name>
<dbReference type="GO" id="GO:0005524">
    <property type="term" value="F:ATP binding"/>
    <property type="evidence" value="ECO:0007669"/>
    <property type="project" value="UniProtKB-KW"/>
</dbReference>
<dbReference type="InterPro" id="IPR012340">
    <property type="entry name" value="NA-bd_OB-fold"/>
</dbReference>